<organism evidence="3 4">
    <name type="scientific">Hymenobacter negativus</name>
    <dbReference type="NCBI Taxonomy" id="2795026"/>
    <lineage>
        <taxon>Bacteria</taxon>
        <taxon>Pseudomonadati</taxon>
        <taxon>Bacteroidota</taxon>
        <taxon>Cytophagia</taxon>
        <taxon>Cytophagales</taxon>
        <taxon>Hymenobacteraceae</taxon>
        <taxon>Hymenobacter</taxon>
    </lineage>
</organism>
<dbReference type="PANTHER" id="PTHR39430:SF1">
    <property type="entry name" value="PROTEASE"/>
    <property type="match status" value="1"/>
</dbReference>
<gene>
    <name evidence="3" type="ORF">J4E00_14895</name>
</gene>
<feature type="transmembrane region" description="Helical" evidence="1">
    <location>
        <begin position="159"/>
        <end position="178"/>
    </location>
</feature>
<keyword evidence="1" id="KW-1133">Transmembrane helix</keyword>
<keyword evidence="1" id="KW-0472">Membrane</keyword>
<proteinExistence type="predicted"/>
<protein>
    <submittedName>
        <fullName evidence="3">CPBP family intramembrane metalloprotease</fullName>
    </submittedName>
</protein>
<feature type="transmembrane region" description="Helical" evidence="1">
    <location>
        <begin position="198"/>
        <end position="219"/>
    </location>
</feature>
<evidence type="ECO:0000259" key="2">
    <source>
        <dbReference type="Pfam" id="PF02517"/>
    </source>
</evidence>
<dbReference type="EMBL" id="JAGETZ010000006">
    <property type="protein sequence ID" value="MBO2010347.1"/>
    <property type="molecule type" value="Genomic_DNA"/>
</dbReference>
<feature type="domain" description="CAAX prenyl protease 2/Lysostaphin resistance protein A-like" evidence="2">
    <location>
        <begin position="81"/>
        <end position="171"/>
    </location>
</feature>
<feature type="transmembrane region" description="Helical" evidence="1">
    <location>
        <begin position="110"/>
        <end position="129"/>
    </location>
</feature>
<dbReference type="Proteomes" id="UP000664369">
    <property type="component" value="Unassembled WGS sequence"/>
</dbReference>
<dbReference type="GO" id="GO:0008237">
    <property type="term" value="F:metallopeptidase activity"/>
    <property type="evidence" value="ECO:0007669"/>
    <property type="project" value="UniProtKB-KW"/>
</dbReference>
<dbReference type="Pfam" id="PF02517">
    <property type="entry name" value="Rce1-like"/>
    <property type="match status" value="1"/>
</dbReference>
<name>A0ABS3QGG6_9BACT</name>
<evidence type="ECO:0000313" key="4">
    <source>
        <dbReference type="Proteomes" id="UP000664369"/>
    </source>
</evidence>
<feature type="transmembrane region" description="Helical" evidence="1">
    <location>
        <begin position="41"/>
        <end position="60"/>
    </location>
</feature>
<evidence type="ECO:0000313" key="3">
    <source>
        <dbReference type="EMBL" id="MBO2010347.1"/>
    </source>
</evidence>
<evidence type="ECO:0000256" key="1">
    <source>
        <dbReference type="SAM" id="Phobius"/>
    </source>
</evidence>
<keyword evidence="4" id="KW-1185">Reference proteome</keyword>
<keyword evidence="3" id="KW-0482">Metalloprotease</keyword>
<comment type="caution">
    <text evidence="3">The sequence shown here is derived from an EMBL/GenBank/DDBJ whole genome shotgun (WGS) entry which is preliminary data.</text>
</comment>
<reference evidence="3 4" key="1">
    <citation type="submission" date="2021-03" db="EMBL/GenBank/DDBJ databases">
        <authorList>
            <person name="Kim M.K."/>
        </authorList>
    </citation>
    <scope>NUCLEOTIDE SEQUENCE [LARGE SCALE GENOMIC DNA]</scope>
    <source>
        <strain evidence="3 4">BT442</strain>
    </source>
</reference>
<keyword evidence="1" id="KW-0812">Transmembrane</keyword>
<dbReference type="InterPro" id="IPR003675">
    <property type="entry name" value="Rce1/LyrA-like_dom"/>
</dbReference>
<dbReference type="PANTHER" id="PTHR39430">
    <property type="entry name" value="MEMBRANE-ASSOCIATED PROTEASE-RELATED"/>
    <property type="match status" value="1"/>
</dbReference>
<feature type="transmembrane region" description="Helical" evidence="1">
    <location>
        <begin position="6"/>
        <end position="29"/>
    </location>
</feature>
<feature type="transmembrane region" description="Helical" evidence="1">
    <location>
        <begin position="80"/>
        <end position="98"/>
    </location>
</feature>
<dbReference type="RefSeq" id="WP_208175974.1">
    <property type="nucleotide sequence ID" value="NZ_JAGETZ010000006.1"/>
</dbReference>
<keyword evidence="3" id="KW-0378">Hydrolase</keyword>
<keyword evidence="3" id="KW-0645">Protease</keyword>
<sequence>MIGILVELVISWLLLWLVAKSSLTVLGFAPRKSRLMDLATGLLLAGLVCALYHLSTTYFAGNGWALNPGYSAATFFKSSLWVLKSVLFETLIFQGALLHLAIRKVGSTRACVLSAACFGVYHWFSYGAFGNPVSMALIFFMTGITGLMYAFAFAKTGALYLTIALHFGWNLCSTVFFSNGPLGKQLLLPENHHKLQGVLSLVVFLFQIFALPAITYWYLKKRGTAPLQTTP</sequence>
<feature type="transmembrane region" description="Helical" evidence="1">
    <location>
        <begin position="135"/>
        <end position="152"/>
    </location>
</feature>
<accession>A0ABS3QGG6</accession>